<name>A0AA40G6N7_9HYME</name>
<gene>
    <name evidence="2" type="ORF">K0M31_016215</name>
</gene>
<evidence type="ECO:0000313" key="2">
    <source>
        <dbReference type="EMBL" id="KAK1132077.1"/>
    </source>
</evidence>
<feature type="region of interest" description="Disordered" evidence="1">
    <location>
        <begin position="1"/>
        <end position="25"/>
    </location>
</feature>
<organism evidence="2 3">
    <name type="scientific">Melipona bicolor</name>
    <dbReference type="NCBI Taxonomy" id="60889"/>
    <lineage>
        <taxon>Eukaryota</taxon>
        <taxon>Metazoa</taxon>
        <taxon>Ecdysozoa</taxon>
        <taxon>Arthropoda</taxon>
        <taxon>Hexapoda</taxon>
        <taxon>Insecta</taxon>
        <taxon>Pterygota</taxon>
        <taxon>Neoptera</taxon>
        <taxon>Endopterygota</taxon>
        <taxon>Hymenoptera</taxon>
        <taxon>Apocrita</taxon>
        <taxon>Aculeata</taxon>
        <taxon>Apoidea</taxon>
        <taxon>Anthophila</taxon>
        <taxon>Apidae</taxon>
        <taxon>Melipona</taxon>
    </lineage>
</organism>
<proteinExistence type="predicted"/>
<feature type="compositionally biased region" description="Polar residues" evidence="1">
    <location>
        <begin position="1"/>
        <end position="14"/>
    </location>
</feature>
<reference evidence="2" key="1">
    <citation type="submission" date="2021-10" db="EMBL/GenBank/DDBJ databases">
        <title>Melipona bicolor Genome sequencing and assembly.</title>
        <authorList>
            <person name="Araujo N.S."/>
            <person name="Arias M.C."/>
        </authorList>
    </citation>
    <scope>NUCLEOTIDE SEQUENCE</scope>
    <source>
        <strain evidence="2">USP_2M_L1-L4_2017</strain>
        <tissue evidence="2">Whole body</tissue>
    </source>
</reference>
<evidence type="ECO:0000313" key="3">
    <source>
        <dbReference type="Proteomes" id="UP001177670"/>
    </source>
</evidence>
<accession>A0AA40G6N7</accession>
<dbReference type="Proteomes" id="UP001177670">
    <property type="component" value="Unassembled WGS sequence"/>
</dbReference>
<keyword evidence="3" id="KW-1185">Reference proteome</keyword>
<dbReference type="AlphaFoldDB" id="A0AA40G6N7"/>
<dbReference type="EMBL" id="JAHYIQ010000005">
    <property type="protein sequence ID" value="KAK1132077.1"/>
    <property type="molecule type" value="Genomic_DNA"/>
</dbReference>
<protein>
    <submittedName>
        <fullName evidence="2">Uncharacterized protein</fullName>
    </submittedName>
</protein>
<comment type="caution">
    <text evidence="2">The sequence shown here is derived from an EMBL/GenBank/DDBJ whole genome shotgun (WGS) entry which is preliminary data.</text>
</comment>
<sequence>MLSTESSTFLSFNPSNGNRSGSSRKEGCTDVILVAAAVETSHSPSGNRREHRTIGEFEVAATFHQTGGWNRDSFLLETIYVFTPGACGTEGEREKKVNERQRWKRNGKRRRRRRRRRTANVEKEENEGERRQVKVENEKWEGEDKEKERDGELTDADPDLVTGTGDYNEKQSTE</sequence>
<feature type="compositionally biased region" description="Basic residues" evidence="1">
    <location>
        <begin position="102"/>
        <end position="118"/>
    </location>
</feature>
<evidence type="ECO:0000256" key="1">
    <source>
        <dbReference type="SAM" id="MobiDB-lite"/>
    </source>
</evidence>
<feature type="compositionally biased region" description="Basic and acidic residues" evidence="1">
    <location>
        <begin position="119"/>
        <end position="152"/>
    </location>
</feature>
<feature type="region of interest" description="Disordered" evidence="1">
    <location>
        <begin position="86"/>
        <end position="174"/>
    </location>
</feature>
<feature type="compositionally biased region" description="Basic and acidic residues" evidence="1">
    <location>
        <begin position="90"/>
        <end position="101"/>
    </location>
</feature>